<keyword evidence="6" id="KW-0175">Coiled coil</keyword>
<dbReference type="GO" id="GO:0000978">
    <property type="term" value="F:RNA polymerase II cis-regulatory region sequence-specific DNA binding"/>
    <property type="evidence" value="ECO:0007669"/>
    <property type="project" value="TreeGrafter"/>
</dbReference>
<dbReference type="GO" id="GO:0001935">
    <property type="term" value="P:endothelial cell proliferation"/>
    <property type="evidence" value="ECO:0007669"/>
    <property type="project" value="UniProtKB-UniRule"/>
</dbReference>
<evidence type="ECO:0000256" key="4">
    <source>
        <dbReference type="ARBA" id="ARBA00023125"/>
    </source>
</evidence>
<keyword evidence="6" id="KW-0131">Cell cycle</keyword>
<evidence type="ECO:0000313" key="9">
    <source>
        <dbReference type="Proteomes" id="UP000829720"/>
    </source>
</evidence>
<dbReference type="SUPFAM" id="SSF57716">
    <property type="entry name" value="Glucocorticoid receptor-like (DNA-binding domain)"/>
    <property type="match status" value="1"/>
</dbReference>
<dbReference type="PANTHER" id="PTHR46600">
    <property type="entry name" value="THAP DOMAIN-CONTAINING"/>
    <property type="match status" value="1"/>
</dbReference>
<comment type="function">
    <text evidence="6">DNA-binding transcription regulator that regulates endothelial cell proliferation and G1/S cell-cycle progression. Specifically binds the 5'-[AT]NTNN[GT]GGCA[AGT]-3' core DNA sequence and acts by modulating expression of pRB-E2F cell-cycle target genes.</text>
</comment>
<dbReference type="GO" id="GO:0005654">
    <property type="term" value="C:nucleoplasm"/>
    <property type="evidence" value="ECO:0007669"/>
    <property type="project" value="UniProtKB-SubCell"/>
</dbReference>
<keyword evidence="1" id="KW-0479">Metal-binding</keyword>
<evidence type="ECO:0000256" key="6">
    <source>
        <dbReference type="RuleBase" id="RU369073"/>
    </source>
</evidence>
<name>A0A8T3E065_9TELE</name>
<accession>A0A8T3E065</accession>
<dbReference type="PANTHER" id="PTHR46600:SF7">
    <property type="entry name" value="SI:DKEY-228B2.6-RELATED"/>
    <property type="match status" value="1"/>
</dbReference>
<comment type="subcellular location">
    <subcellularLocation>
        <location evidence="6">Nucleus</location>
        <location evidence="6">Nucleoplasm</location>
    </subcellularLocation>
</comment>
<dbReference type="GO" id="GO:0006357">
    <property type="term" value="P:regulation of transcription by RNA polymerase II"/>
    <property type="evidence" value="ECO:0007669"/>
    <property type="project" value="TreeGrafter"/>
</dbReference>
<evidence type="ECO:0000256" key="1">
    <source>
        <dbReference type="ARBA" id="ARBA00022723"/>
    </source>
</evidence>
<dbReference type="InterPro" id="IPR006612">
    <property type="entry name" value="THAP_Znf"/>
</dbReference>
<dbReference type="EMBL" id="JAERUA010000002">
    <property type="protein sequence ID" value="KAI1902673.1"/>
    <property type="molecule type" value="Genomic_DNA"/>
</dbReference>
<dbReference type="OrthoDB" id="5982876at2759"/>
<reference evidence="8" key="1">
    <citation type="submission" date="2021-01" db="EMBL/GenBank/DDBJ databases">
        <authorList>
            <person name="Zahm M."/>
            <person name="Roques C."/>
            <person name="Cabau C."/>
            <person name="Klopp C."/>
            <person name="Donnadieu C."/>
            <person name="Jouanno E."/>
            <person name="Lampietro C."/>
            <person name="Louis A."/>
            <person name="Herpin A."/>
            <person name="Echchiki A."/>
            <person name="Berthelot C."/>
            <person name="Parey E."/>
            <person name="Roest-Crollius H."/>
            <person name="Braasch I."/>
            <person name="Postlethwait J."/>
            <person name="Bobe J."/>
            <person name="Montfort J."/>
            <person name="Bouchez O."/>
            <person name="Begum T."/>
            <person name="Mejri S."/>
            <person name="Adams A."/>
            <person name="Chen W.-J."/>
            <person name="Guiguen Y."/>
        </authorList>
    </citation>
    <scope>NUCLEOTIDE SEQUENCE</scope>
    <source>
        <tissue evidence="8">Blood</tissue>
    </source>
</reference>
<evidence type="ECO:0000256" key="5">
    <source>
        <dbReference type="PROSITE-ProRule" id="PRU00309"/>
    </source>
</evidence>
<dbReference type="Proteomes" id="UP000829720">
    <property type="component" value="Unassembled WGS sequence"/>
</dbReference>
<organism evidence="8 9">
    <name type="scientific">Albula goreensis</name>
    <dbReference type="NCBI Taxonomy" id="1534307"/>
    <lineage>
        <taxon>Eukaryota</taxon>
        <taxon>Metazoa</taxon>
        <taxon>Chordata</taxon>
        <taxon>Craniata</taxon>
        <taxon>Vertebrata</taxon>
        <taxon>Euteleostomi</taxon>
        <taxon>Actinopterygii</taxon>
        <taxon>Neopterygii</taxon>
        <taxon>Teleostei</taxon>
        <taxon>Albuliformes</taxon>
        <taxon>Albulidae</taxon>
        <taxon>Albula</taxon>
    </lineage>
</organism>
<dbReference type="GO" id="GO:0003700">
    <property type="term" value="F:DNA-binding transcription factor activity"/>
    <property type="evidence" value="ECO:0007669"/>
    <property type="project" value="UniProtKB-UniRule"/>
</dbReference>
<evidence type="ECO:0000256" key="3">
    <source>
        <dbReference type="ARBA" id="ARBA00022833"/>
    </source>
</evidence>
<comment type="similarity">
    <text evidence="6">Belongs to the THAP1 family.</text>
</comment>
<dbReference type="Pfam" id="PF05485">
    <property type="entry name" value="THAP"/>
    <property type="match status" value="1"/>
</dbReference>
<evidence type="ECO:0000259" key="7">
    <source>
        <dbReference type="PROSITE" id="PS50950"/>
    </source>
</evidence>
<protein>
    <recommendedName>
        <fullName evidence="6">THAP domain-containing protein 1</fullName>
    </recommendedName>
</protein>
<keyword evidence="6" id="KW-0805">Transcription regulation</keyword>
<keyword evidence="6" id="KW-0539">Nucleus</keyword>
<dbReference type="SMART" id="SM00692">
    <property type="entry name" value="DM3"/>
    <property type="match status" value="1"/>
</dbReference>
<keyword evidence="9" id="KW-1185">Reference proteome</keyword>
<keyword evidence="4 5" id="KW-0238">DNA-binding</keyword>
<dbReference type="InterPro" id="IPR026516">
    <property type="entry name" value="THAP1/10"/>
</dbReference>
<sequence length="163" mass="18164">MKMTSKAGHVSCAVDGCKAVQKSLHSLPKDGNLRNAWLEFIFNHKVPLHVSPHLCVCSAHFSSDCMENQARYAAGFAKKLILRPGAIPTIWDPTTVKIEQCNYTSKPTPRDVACQTDPPQRKSVGTQLSWSLQQHFRSRGFPSRSPGARDDEEAPHLMLKIKI</sequence>
<proteinExistence type="inferred from homology"/>
<feature type="domain" description="THAP-type" evidence="7">
    <location>
        <begin position="3"/>
        <end position="91"/>
    </location>
</feature>
<keyword evidence="2 5" id="KW-0863">Zinc-finger</keyword>
<keyword evidence="6" id="KW-0804">Transcription</keyword>
<evidence type="ECO:0000256" key="2">
    <source>
        <dbReference type="ARBA" id="ARBA00022771"/>
    </source>
</evidence>
<evidence type="ECO:0000313" key="8">
    <source>
        <dbReference type="EMBL" id="KAI1902673.1"/>
    </source>
</evidence>
<dbReference type="SMART" id="SM00980">
    <property type="entry name" value="THAP"/>
    <property type="match status" value="1"/>
</dbReference>
<gene>
    <name evidence="8" type="ORF">AGOR_G00018430</name>
</gene>
<keyword evidence="3" id="KW-0862">Zinc</keyword>
<dbReference type="PROSITE" id="PS50950">
    <property type="entry name" value="ZF_THAP"/>
    <property type="match status" value="1"/>
</dbReference>
<dbReference type="GO" id="GO:0008270">
    <property type="term" value="F:zinc ion binding"/>
    <property type="evidence" value="ECO:0007669"/>
    <property type="project" value="UniProtKB-KW"/>
</dbReference>
<comment type="caution">
    <text evidence="8">The sequence shown here is derived from an EMBL/GenBank/DDBJ whole genome shotgun (WGS) entry which is preliminary data.</text>
</comment>
<dbReference type="AlphaFoldDB" id="A0A8T3E065"/>